<dbReference type="SUPFAM" id="SSF55909">
    <property type="entry name" value="Pentein"/>
    <property type="match status" value="2"/>
</dbReference>
<feature type="chain" id="PRO_5036836113" evidence="2">
    <location>
        <begin position="24"/>
        <end position="525"/>
    </location>
</feature>
<keyword evidence="2" id="KW-0732">Signal</keyword>
<reference evidence="3" key="1">
    <citation type="submission" date="2020-09" db="EMBL/GenBank/DDBJ databases">
        <title>Pelagicoccus enzymogenes sp. nov. with an EPS production, isolated from marine sediment.</title>
        <authorList>
            <person name="Feng X."/>
        </authorList>
    </citation>
    <scope>NUCLEOTIDE SEQUENCE</scope>
    <source>
        <strain evidence="3">NFK12</strain>
    </source>
</reference>
<organism evidence="3 4">
    <name type="scientific">Pelagicoccus enzymogenes</name>
    <dbReference type="NCBI Taxonomy" id="2773457"/>
    <lineage>
        <taxon>Bacteria</taxon>
        <taxon>Pseudomonadati</taxon>
        <taxon>Verrucomicrobiota</taxon>
        <taxon>Opitutia</taxon>
        <taxon>Puniceicoccales</taxon>
        <taxon>Pelagicoccaceae</taxon>
        <taxon>Pelagicoccus</taxon>
    </lineage>
</organism>
<proteinExistence type="predicted"/>
<accession>A0A927F5W4</accession>
<dbReference type="AlphaFoldDB" id="A0A927F5W4"/>
<protein>
    <submittedName>
        <fullName evidence="3">Agmatine deiminase family protein</fullName>
    </submittedName>
</protein>
<dbReference type="RefSeq" id="WP_191616099.1">
    <property type="nucleotide sequence ID" value="NZ_JACYFG010000006.1"/>
</dbReference>
<keyword evidence="4" id="KW-1185">Reference proteome</keyword>
<dbReference type="Proteomes" id="UP000622317">
    <property type="component" value="Unassembled WGS sequence"/>
</dbReference>
<name>A0A927F5W4_9BACT</name>
<dbReference type="InterPro" id="IPR007466">
    <property type="entry name" value="Peptidyl-Arg-deiminase_porph"/>
</dbReference>
<feature type="signal peptide" evidence="2">
    <location>
        <begin position="1"/>
        <end position="23"/>
    </location>
</feature>
<evidence type="ECO:0000256" key="2">
    <source>
        <dbReference type="SAM" id="SignalP"/>
    </source>
</evidence>
<keyword evidence="1" id="KW-0378">Hydrolase</keyword>
<dbReference type="Gene3D" id="3.75.10.10">
    <property type="entry name" value="L-arginine/glycine Amidinotransferase, Chain A"/>
    <property type="match status" value="1"/>
</dbReference>
<comment type="caution">
    <text evidence="3">The sequence shown here is derived from an EMBL/GenBank/DDBJ whole genome shotgun (WGS) entry which is preliminary data.</text>
</comment>
<dbReference type="GO" id="GO:0047632">
    <property type="term" value="F:agmatine deiminase activity"/>
    <property type="evidence" value="ECO:0007669"/>
    <property type="project" value="TreeGrafter"/>
</dbReference>
<gene>
    <name evidence="3" type="ORF">IEN85_05675</name>
</gene>
<dbReference type="GO" id="GO:0004668">
    <property type="term" value="F:protein-arginine deiminase activity"/>
    <property type="evidence" value="ECO:0007669"/>
    <property type="project" value="InterPro"/>
</dbReference>
<dbReference type="Pfam" id="PF04371">
    <property type="entry name" value="PAD_porph"/>
    <property type="match status" value="1"/>
</dbReference>
<evidence type="ECO:0000313" key="4">
    <source>
        <dbReference type="Proteomes" id="UP000622317"/>
    </source>
</evidence>
<evidence type="ECO:0000256" key="1">
    <source>
        <dbReference type="ARBA" id="ARBA00022801"/>
    </source>
</evidence>
<dbReference type="PANTHER" id="PTHR31377">
    <property type="entry name" value="AGMATINE DEIMINASE-RELATED"/>
    <property type="match status" value="1"/>
</dbReference>
<dbReference type="GO" id="GO:0009446">
    <property type="term" value="P:putrescine biosynthetic process"/>
    <property type="evidence" value="ECO:0007669"/>
    <property type="project" value="InterPro"/>
</dbReference>
<sequence>MKTKLRSLLAVSTLFYLPALCDAQLSDVRTETIRSAPEGFFNLLTFPTEPLPVARLIAEWDPAQALLVSIPVKEFLRDESMHRFYGEYLSLALRHTQVVIAYDVADTRYLTNFEETLLKHLENREASEGIRYAPTRSRSIWIRDNGPTFAFDERAELIVIDSIYRQLEGEIDAFSNSSIDVDSKDLAYDLEAFVNFRQAGRNDDVTPLFLAKAIRQDLGVSCDTVRPPLHLQGGDFMTDGEGNVFVSEDTILANGGRKRHVESILQQYFGAEEVHVLNALPGATAKHLDLLLKPLSPRLMLYVEPPNASDTARVYSKRMSREVKAAQETNLSYLRKQFPDMELVSLPMPPIIEDNASYVVASIRNQLIIVVCEQAGINYLRYHKLAKGSAERESANRMIGKAITEAVGRPLDLGSRDDLDIACQAFLGSGLDALEHFHVSSTTVYRSYANSVILKTPEGETVVFLPRYKAVEGESQADFDRYESEVEAAYRIGYPDAILYWVDCDAMVRRLGALHCLSMTIPAPL</sequence>
<dbReference type="PANTHER" id="PTHR31377:SF0">
    <property type="entry name" value="AGMATINE DEIMINASE-RELATED"/>
    <property type="match status" value="1"/>
</dbReference>
<evidence type="ECO:0000313" key="3">
    <source>
        <dbReference type="EMBL" id="MBD5778974.1"/>
    </source>
</evidence>
<dbReference type="EMBL" id="JACYFG010000006">
    <property type="protein sequence ID" value="MBD5778974.1"/>
    <property type="molecule type" value="Genomic_DNA"/>
</dbReference>